<evidence type="ECO:0000256" key="1">
    <source>
        <dbReference type="SAM" id="MobiDB-lite"/>
    </source>
</evidence>
<reference evidence="4" key="1">
    <citation type="journal article" date="2017" name="PLoS ONE">
        <title>The Agassiz's desert tortoise genome provides a resource for the conservation of a threatened species.</title>
        <authorList>
            <person name="Tollis M."/>
            <person name="DeNardo D.F."/>
            <person name="Cornelius J.A."/>
            <person name="Dolby G.A."/>
            <person name="Edwards T."/>
            <person name="Henen B.T."/>
            <person name="Karl A.E."/>
            <person name="Murphy R.W."/>
            <person name="Kusumi K."/>
        </authorList>
    </citation>
    <scope>NUCLEOTIDE SEQUENCE [LARGE SCALE GENOMIC DNA]</scope>
</reference>
<keyword evidence="4" id="KW-1185">Reference proteome</keyword>
<dbReference type="Ensembl" id="ENSGAGT00000001126.1">
    <property type="protein sequence ID" value="ENSGAGP00000000997.1"/>
    <property type="gene ID" value="ENSGAGG00000000809.1"/>
</dbReference>
<evidence type="ECO:0000313" key="3">
    <source>
        <dbReference type="Ensembl" id="ENSGAGP00000000997.1"/>
    </source>
</evidence>
<dbReference type="InterPro" id="IPR032471">
    <property type="entry name" value="AGRL2-4_GAIN_subdom_A"/>
</dbReference>
<feature type="domain" description="AGRL2-4 GAIN subdomain A" evidence="2">
    <location>
        <begin position="43"/>
        <end position="85"/>
    </location>
</feature>
<dbReference type="Proteomes" id="UP000291020">
    <property type="component" value="Unassembled WGS sequence"/>
</dbReference>
<dbReference type="Gene3D" id="1.25.40.610">
    <property type="match status" value="1"/>
</dbReference>
<name>A0A452GHB2_9SAUR</name>
<dbReference type="Pfam" id="PF16489">
    <property type="entry name" value="GAIN"/>
    <property type="match status" value="1"/>
</dbReference>
<evidence type="ECO:0000259" key="2">
    <source>
        <dbReference type="Pfam" id="PF16489"/>
    </source>
</evidence>
<dbReference type="STRING" id="38772.ENSGAGP00000000997"/>
<reference evidence="3" key="3">
    <citation type="submission" date="2025-09" db="UniProtKB">
        <authorList>
            <consortium name="Ensembl"/>
        </authorList>
    </citation>
    <scope>IDENTIFICATION</scope>
</reference>
<sequence>MRAGLQRQQDLSHEASPQPRPHSVWDSPAFLVPGPEPPRPRSNLLRVGSALLDPSNKRHWELIQQTEGGTAWLLKRYQDYASTLGQNLRQTYLNPFTLITPNIGEGVVAAWGRGRCMGVWLSRGGHGHCMGGLSLSGPSCAHVQ</sequence>
<reference evidence="3" key="2">
    <citation type="submission" date="2025-08" db="UniProtKB">
        <authorList>
            <consortium name="Ensembl"/>
        </authorList>
    </citation>
    <scope>IDENTIFICATION</scope>
</reference>
<proteinExistence type="predicted"/>
<feature type="region of interest" description="Disordered" evidence="1">
    <location>
        <begin position="1"/>
        <end position="43"/>
    </location>
</feature>
<evidence type="ECO:0000313" key="4">
    <source>
        <dbReference type="Proteomes" id="UP000291020"/>
    </source>
</evidence>
<accession>A0A452GHB2</accession>
<dbReference type="AlphaFoldDB" id="A0A452GHB2"/>
<protein>
    <recommendedName>
        <fullName evidence="2">AGRL2-4 GAIN subdomain A domain-containing protein</fullName>
    </recommendedName>
</protein>
<organism evidence="3 4">
    <name type="scientific">Gopherus agassizii</name>
    <name type="common">Agassiz's desert tortoise</name>
    <dbReference type="NCBI Taxonomy" id="38772"/>
    <lineage>
        <taxon>Eukaryota</taxon>
        <taxon>Metazoa</taxon>
        <taxon>Chordata</taxon>
        <taxon>Craniata</taxon>
        <taxon>Vertebrata</taxon>
        <taxon>Euteleostomi</taxon>
        <taxon>Archelosauria</taxon>
        <taxon>Testudinata</taxon>
        <taxon>Testudines</taxon>
        <taxon>Cryptodira</taxon>
        <taxon>Durocryptodira</taxon>
        <taxon>Testudinoidea</taxon>
        <taxon>Testudinidae</taxon>
        <taxon>Gopherus</taxon>
    </lineage>
</organism>